<feature type="region of interest" description="Disordered" evidence="1">
    <location>
        <begin position="1"/>
        <end position="21"/>
    </location>
</feature>
<dbReference type="Proteomes" id="UP001319827">
    <property type="component" value="Chromosome"/>
</dbReference>
<name>A0ABN6E1B6_9BACT</name>
<dbReference type="EMBL" id="AP024355">
    <property type="protein sequence ID" value="BCR05619.1"/>
    <property type="molecule type" value="Genomic_DNA"/>
</dbReference>
<keyword evidence="3" id="KW-1185">Reference proteome</keyword>
<evidence type="ECO:0000256" key="1">
    <source>
        <dbReference type="SAM" id="MobiDB-lite"/>
    </source>
</evidence>
<proteinExistence type="predicted"/>
<sequence length="175" mass="19706">MENKQGTERAGMPEGSGLMAQPQKQHRWLAKFLGEWDYQVSAMMGPDKPPETFYGTERVRPLGDFWVLAEGEGEMGCGGTATTLMTLGYSLATRRFVGTWIGSMMPHLWVYDGELDAAEGVLTLNAQGPDMEGRMSSFRDVIEFRSDDQRVLTSYMLGADDNWQEIMSATYRRKK</sequence>
<protein>
    <recommendedName>
        <fullName evidence="4">DUF1579 domain-containing protein</fullName>
    </recommendedName>
</protein>
<evidence type="ECO:0000313" key="3">
    <source>
        <dbReference type="Proteomes" id="UP001319827"/>
    </source>
</evidence>
<evidence type="ECO:0008006" key="4">
    <source>
        <dbReference type="Google" id="ProtNLM"/>
    </source>
</evidence>
<reference evidence="2 3" key="2">
    <citation type="journal article" date="2021" name="Int. J. Syst. Evol. Microbiol.">
        <title>Isolation and Polyphasic Characterization of Desulfuromonas versatilis sp. Nov., an Electrogenic Bacteria Capable of Versatile Metabolism Isolated from a Graphene Oxide-Reducing Enrichment Culture.</title>
        <authorList>
            <person name="Xie L."/>
            <person name="Yoshida N."/>
            <person name="Ishii S."/>
            <person name="Meng L."/>
        </authorList>
    </citation>
    <scope>NUCLEOTIDE SEQUENCE [LARGE SCALE GENOMIC DNA]</scope>
    <source>
        <strain evidence="2 3">NIT-T3</strain>
    </source>
</reference>
<evidence type="ECO:0000313" key="2">
    <source>
        <dbReference type="EMBL" id="BCR05619.1"/>
    </source>
</evidence>
<gene>
    <name evidence="2" type="ORF">DESUT3_26880</name>
</gene>
<dbReference type="InterPro" id="IPR011473">
    <property type="entry name" value="DUF1579"/>
</dbReference>
<reference evidence="2 3" key="1">
    <citation type="journal article" date="2016" name="C (Basel)">
        <title>Selective Growth of and Electricity Production by Marine Exoelectrogenic Bacteria in Self-Aggregated Hydrogel of Microbially Reduced Graphene Oxide.</title>
        <authorList>
            <person name="Yoshida N."/>
            <person name="Goto Y."/>
            <person name="Miyata Y."/>
        </authorList>
    </citation>
    <scope>NUCLEOTIDE SEQUENCE [LARGE SCALE GENOMIC DNA]</scope>
    <source>
        <strain evidence="2 3">NIT-T3</strain>
    </source>
</reference>
<dbReference type="Pfam" id="PF07617">
    <property type="entry name" value="DUF1579"/>
    <property type="match status" value="1"/>
</dbReference>
<accession>A0ABN6E1B6</accession>
<dbReference type="RefSeq" id="WP_225911511.1">
    <property type="nucleotide sequence ID" value="NZ_AP024355.1"/>
</dbReference>
<organism evidence="2 3">
    <name type="scientific">Desulfuromonas versatilis</name>
    <dbReference type="NCBI Taxonomy" id="2802975"/>
    <lineage>
        <taxon>Bacteria</taxon>
        <taxon>Pseudomonadati</taxon>
        <taxon>Thermodesulfobacteriota</taxon>
        <taxon>Desulfuromonadia</taxon>
        <taxon>Desulfuromonadales</taxon>
        <taxon>Desulfuromonadaceae</taxon>
        <taxon>Desulfuromonas</taxon>
    </lineage>
</organism>